<evidence type="ECO:0000256" key="2">
    <source>
        <dbReference type="ARBA" id="ARBA00022679"/>
    </source>
</evidence>
<dbReference type="KEGG" id="abo:ABO_1112"/>
<evidence type="ECO:0000259" key="4">
    <source>
        <dbReference type="SMART" id="SM00563"/>
    </source>
</evidence>
<protein>
    <submittedName>
        <fullName evidence="5">Acyltransferase, putative</fullName>
    </submittedName>
</protein>
<dbReference type="HOGENOM" id="CLU_099447_0_0_6"/>
<dbReference type="EMBL" id="AM286690">
    <property type="protein sequence ID" value="CAL16560.1"/>
    <property type="molecule type" value="Genomic_DNA"/>
</dbReference>
<dbReference type="GO" id="GO:0003841">
    <property type="term" value="F:1-acylglycerol-3-phosphate O-acyltransferase activity"/>
    <property type="evidence" value="ECO:0007669"/>
    <property type="project" value="TreeGrafter"/>
</dbReference>
<dbReference type="STRING" id="393595.ABO_1112"/>
<organism evidence="5 6">
    <name type="scientific">Alcanivorax borkumensis (strain ATCC 700651 / DSM 11573 / NCIMB 13689 / SK2)</name>
    <dbReference type="NCBI Taxonomy" id="393595"/>
    <lineage>
        <taxon>Bacteria</taxon>
        <taxon>Pseudomonadati</taxon>
        <taxon>Pseudomonadota</taxon>
        <taxon>Gammaproteobacteria</taxon>
        <taxon>Oceanospirillales</taxon>
        <taxon>Alcanivoracaceae</taxon>
        <taxon>Alcanivorax</taxon>
    </lineage>
</organism>
<dbReference type="PANTHER" id="PTHR10434:SF9">
    <property type="entry name" value="PHOSPHOLIPID_GLYCEROL ACYLTRANSFERASE DOMAIN-CONTAINING PROTEIN"/>
    <property type="match status" value="1"/>
</dbReference>
<evidence type="ECO:0000256" key="1">
    <source>
        <dbReference type="ARBA" id="ARBA00005189"/>
    </source>
</evidence>
<proteinExistence type="predicted"/>
<dbReference type="SMART" id="SM00563">
    <property type="entry name" value="PlsC"/>
    <property type="match status" value="1"/>
</dbReference>
<keyword evidence="6" id="KW-1185">Reference proteome</keyword>
<dbReference type="InterPro" id="IPR002123">
    <property type="entry name" value="Plipid/glycerol_acylTrfase"/>
</dbReference>
<keyword evidence="2 5" id="KW-0808">Transferase</keyword>
<dbReference type="AlphaFoldDB" id="Q0VQI8"/>
<reference evidence="5 6" key="1">
    <citation type="journal article" date="2006" name="Nat. Biotechnol.">
        <title>Genome sequence of the ubiquitous hydrocarbon-degrading marine bacterium Alcanivorax borkumensis.</title>
        <authorList>
            <person name="Schneiker S."/>
            <person name="Martins dos Santos V.A.P."/>
            <person name="Bartels D."/>
            <person name="Bekel T."/>
            <person name="Brecht M."/>
            <person name="Buhrmester J."/>
            <person name="Chernikova T.N."/>
            <person name="Denaro R."/>
            <person name="Ferrer M."/>
            <person name="Gertler C."/>
            <person name="Goesmann A."/>
            <person name="Golyshina O.V."/>
            <person name="Kaminski F."/>
            <person name="Khachane A.N."/>
            <person name="Lang S."/>
            <person name="Linke B."/>
            <person name="McHardy A.C."/>
            <person name="Meyer F."/>
            <person name="Nechitaylo T."/>
            <person name="Puehler A."/>
            <person name="Regenhardt D."/>
            <person name="Rupp O."/>
            <person name="Sabirova J.S."/>
            <person name="Selbitschka W."/>
            <person name="Yakimov M.M."/>
            <person name="Timmis K.N."/>
            <person name="Vorhoelter F.-J."/>
            <person name="Weidner S."/>
            <person name="Kaiser O."/>
            <person name="Golyshin P.N."/>
        </authorList>
    </citation>
    <scope>NUCLEOTIDE SEQUENCE [LARGE SCALE GENOMIC DNA]</scope>
    <source>
        <strain evidence="6">ATCC 700651 / DSM 11573 / NCIMB 13689 / SK2</strain>
    </source>
</reference>
<dbReference type="OrthoDB" id="9796839at2"/>
<dbReference type="PANTHER" id="PTHR10434">
    <property type="entry name" value="1-ACYL-SN-GLYCEROL-3-PHOSPHATE ACYLTRANSFERASE"/>
    <property type="match status" value="1"/>
</dbReference>
<dbReference type="SUPFAM" id="SSF69593">
    <property type="entry name" value="Glycerol-3-phosphate (1)-acyltransferase"/>
    <property type="match status" value="1"/>
</dbReference>
<comment type="pathway">
    <text evidence="1">Lipid metabolism.</text>
</comment>
<dbReference type="Pfam" id="PF01553">
    <property type="entry name" value="Acyltransferase"/>
    <property type="match status" value="1"/>
</dbReference>
<accession>Q0VQI8</accession>
<evidence type="ECO:0000313" key="6">
    <source>
        <dbReference type="Proteomes" id="UP000008871"/>
    </source>
</evidence>
<feature type="domain" description="Phospholipid/glycerol acyltransferase" evidence="4">
    <location>
        <begin position="51"/>
        <end position="159"/>
    </location>
</feature>
<evidence type="ECO:0000313" key="5">
    <source>
        <dbReference type="EMBL" id="CAL16560.1"/>
    </source>
</evidence>
<evidence type="ECO:0000256" key="3">
    <source>
        <dbReference type="ARBA" id="ARBA00023315"/>
    </source>
</evidence>
<sequence>MKSELVPLTARTLGKQVPRRGHWLLAALGRLILTVMGWRIVGDLPDTPRAVLAVAPHTSNIDGVIGISAIQSLRLDVRFMGKHTLFKGRLGRFMYWLGGIPVNRESARDVVDQTTSVMGETPFWLGLTPEGTRKGAKRWKTGFYRIAEQMQVPIVVLGFCYRRRQVRIVDCFLPTGDIDADMARMTASLADIVPRKPAQLSAPLKAEKAARGID</sequence>
<gene>
    <name evidence="5" type="ordered locus">ABO_1112</name>
</gene>
<name>Q0VQI8_ALCBS</name>
<dbReference type="RefSeq" id="WP_011588395.1">
    <property type="nucleotide sequence ID" value="NC_008260.1"/>
</dbReference>
<dbReference type="Proteomes" id="UP000008871">
    <property type="component" value="Chromosome"/>
</dbReference>
<keyword evidence="3 5" id="KW-0012">Acyltransferase</keyword>
<dbReference type="GO" id="GO:0006654">
    <property type="term" value="P:phosphatidic acid biosynthetic process"/>
    <property type="evidence" value="ECO:0007669"/>
    <property type="project" value="TreeGrafter"/>
</dbReference>
<dbReference type="eggNOG" id="COG0204">
    <property type="taxonomic scope" value="Bacteria"/>
</dbReference>